<dbReference type="Proteomes" id="UP000043763">
    <property type="component" value="Unassembled WGS sequence"/>
</dbReference>
<dbReference type="OrthoDB" id="308061at2"/>
<proteinExistence type="predicted"/>
<dbReference type="EMBL" id="CVLB01000001">
    <property type="protein sequence ID" value="CRF32669.1"/>
    <property type="molecule type" value="Genomic_DNA"/>
</dbReference>
<name>A0A0G4K5R8_9SPIR</name>
<reference evidence="2" key="1">
    <citation type="submission" date="2015-04" db="EMBL/GenBank/DDBJ databases">
        <authorList>
            <person name="Mushtaq Mamoona"/>
        </authorList>
    </citation>
    <scope>NUCLEOTIDE SEQUENCE [LARGE SCALE GENOMIC DNA]</scope>
    <source>
        <strain evidence="2">AN4859/03</strain>
    </source>
</reference>
<evidence type="ECO:0000313" key="1">
    <source>
        <dbReference type="EMBL" id="CRF32669.1"/>
    </source>
</evidence>
<gene>
    <name evidence="1" type="ORF">BRSU_0948</name>
</gene>
<evidence type="ECO:0000313" key="2">
    <source>
        <dbReference type="Proteomes" id="UP000043763"/>
    </source>
</evidence>
<dbReference type="RefSeq" id="WP_048594123.1">
    <property type="nucleotide sequence ID" value="NZ_CVLB01000001.1"/>
</dbReference>
<evidence type="ECO:0008006" key="3">
    <source>
        <dbReference type="Google" id="ProtNLM"/>
    </source>
</evidence>
<keyword evidence="2" id="KW-1185">Reference proteome</keyword>
<dbReference type="AlphaFoldDB" id="A0A0G4K5R8"/>
<accession>A0A0G4K5R8</accession>
<protein>
    <recommendedName>
        <fullName evidence="3">C2H2-type domain-containing protein</fullName>
    </recommendedName>
</protein>
<organism evidence="1 2">
    <name type="scientific">Brachyspira suanatina</name>
    <dbReference type="NCBI Taxonomy" id="381802"/>
    <lineage>
        <taxon>Bacteria</taxon>
        <taxon>Pseudomonadati</taxon>
        <taxon>Spirochaetota</taxon>
        <taxon>Spirochaetia</taxon>
        <taxon>Brachyspirales</taxon>
        <taxon>Brachyspiraceae</taxon>
        <taxon>Brachyspira</taxon>
    </lineage>
</organism>
<sequence length="105" mass="12328">MRTLYIITLVFFCFTASLRPKTQENFYCEYCGNKFSSVKLLTSQNCMRYPEGNYKGKHKLYEGIEKDEYTCKYCGNQYKTIKQLTSAKCMRHPNGNYKGYHSPAL</sequence>